<evidence type="ECO:0000313" key="2">
    <source>
        <dbReference type="Proteomes" id="UP001367508"/>
    </source>
</evidence>
<comment type="caution">
    <text evidence="1">The sequence shown here is derived from an EMBL/GenBank/DDBJ whole genome shotgun (WGS) entry which is preliminary data.</text>
</comment>
<name>A0AAN9MUC2_CANGL</name>
<dbReference type="EMBL" id="JAYMYQ010000001">
    <property type="protein sequence ID" value="KAK7360101.1"/>
    <property type="molecule type" value="Genomic_DNA"/>
</dbReference>
<gene>
    <name evidence="1" type="ORF">VNO77_02077</name>
</gene>
<sequence>MTTRYLHENKIFKKFIPSTKVRDALLFRKSGDKDYDSHENDGFFMRLLRDNKGDDELGQKNQDAFLFRKSFMKDDEDSEKDNLFKIFLRDRRGDDEKSENDSSFEGYQGIAEVKMNM</sequence>
<organism evidence="1 2">
    <name type="scientific">Canavalia gladiata</name>
    <name type="common">Sword bean</name>
    <name type="synonym">Dolichos gladiatus</name>
    <dbReference type="NCBI Taxonomy" id="3824"/>
    <lineage>
        <taxon>Eukaryota</taxon>
        <taxon>Viridiplantae</taxon>
        <taxon>Streptophyta</taxon>
        <taxon>Embryophyta</taxon>
        <taxon>Tracheophyta</taxon>
        <taxon>Spermatophyta</taxon>
        <taxon>Magnoliopsida</taxon>
        <taxon>eudicotyledons</taxon>
        <taxon>Gunneridae</taxon>
        <taxon>Pentapetalae</taxon>
        <taxon>rosids</taxon>
        <taxon>fabids</taxon>
        <taxon>Fabales</taxon>
        <taxon>Fabaceae</taxon>
        <taxon>Papilionoideae</taxon>
        <taxon>50 kb inversion clade</taxon>
        <taxon>NPAAA clade</taxon>
        <taxon>indigoferoid/millettioid clade</taxon>
        <taxon>Phaseoleae</taxon>
        <taxon>Canavalia</taxon>
    </lineage>
</organism>
<reference evidence="1 2" key="1">
    <citation type="submission" date="2024-01" db="EMBL/GenBank/DDBJ databases">
        <title>The genomes of 5 underutilized Papilionoideae crops provide insights into root nodulation and disease resistanc.</title>
        <authorList>
            <person name="Jiang F."/>
        </authorList>
    </citation>
    <scope>NUCLEOTIDE SEQUENCE [LARGE SCALE GENOMIC DNA]</scope>
    <source>
        <strain evidence="1">LVBAO_FW01</strain>
        <tissue evidence="1">Leaves</tissue>
    </source>
</reference>
<evidence type="ECO:0000313" key="1">
    <source>
        <dbReference type="EMBL" id="KAK7360101.1"/>
    </source>
</evidence>
<dbReference type="AlphaFoldDB" id="A0AAN9MUC2"/>
<proteinExistence type="predicted"/>
<keyword evidence="2" id="KW-1185">Reference proteome</keyword>
<dbReference type="Proteomes" id="UP001367508">
    <property type="component" value="Unassembled WGS sequence"/>
</dbReference>
<protein>
    <submittedName>
        <fullName evidence="1">Uncharacterized protein</fullName>
    </submittedName>
</protein>
<accession>A0AAN9MUC2</accession>